<dbReference type="EMBL" id="JBHSCN010000023">
    <property type="protein sequence ID" value="MFC4245264.1"/>
    <property type="molecule type" value="Genomic_DNA"/>
</dbReference>
<dbReference type="Proteomes" id="UP001595900">
    <property type="component" value="Unassembled WGS sequence"/>
</dbReference>
<feature type="domain" description="NADH:flavin oxidoreductase/NADH oxidase N-terminal" evidence="6">
    <location>
        <begin position="4"/>
        <end position="345"/>
    </location>
</feature>
<keyword evidence="2" id="KW-0285">Flavoprotein</keyword>
<keyword evidence="8" id="KW-1185">Reference proteome</keyword>
<proteinExistence type="predicted"/>
<dbReference type="CDD" id="cd02932">
    <property type="entry name" value="OYE_YqiM_FMN"/>
    <property type="match status" value="1"/>
</dbReference>
<dbReference type="InterPro" id="IPR013785">
    <property type="entry name" value="Aldolase_TIM"/>
</dbReference>
<reference evidence="8" key="1">
    <citation type="journal article" date="2019" name="Int. J. Syst. Evol. Microbiol.">
        <title>The Global Catalogue of Microorganisms (GCM) 10K type strain sequencing project: providing services to taxonomists for standard genome sequencing and annotation.</title>
        <authorList>
            <consortium name="The Broad Institute Genomics Platform"/>
            <consortium name="The Broad Institute Genome Sequencing Center for Infectious Disease"/>
            <person name="Wu L."/>
            <person name="Ma J."/>
        </authorList>
    </citation>
    <scope>NUCLEOTIDE SEQUENCE [LARGE SCALE GENOMIC DNA]</scope>
    <source>
        <strain evidence="8">CGMCC 1.10363</strain>
    </source>
</reference>
<accession>A0ABV8QD48</accession>
<keyword evidence="5" id="KW-0560">Oxidoreductase</keyword>
<dbReference type="PANTHER" id="PTHR43303:SF4">
    <property type="entry name" value="NADPH DEHYDROGENASE C23G7.10C-RELATED"/>
    <property type="match status" value="1"/>
</dbReference>
<evidence type="ECO:0000313" key="8">
    <source>
        <dbReference type="Proteomes" id="UP001595900"/>
    </source>
</evidence>
<comment type="caution">
    <text evidence="7">The sequence shown here is derived from an EMBL/GenBank/DDBJ whole genome shotgun (WGS) entry which is preliminary data.</text>
</comment>
<evidence type="ECO:0000259" key="6">
    <source>
        <dbReference type="Pfam" id="PF00724"/>
    </source>
</evidence>
<name>A0ABV8QD48_9MICO</name>
<evidence type="ECO:0000313" key="7">
    <source>
        <dbReference type="EMBL" id="MFC4245264.1"/>
    </source>
</evidence>
<sequence length="365" mass="38574">MTSQLFTPITLGPVTFANRVFVAPMCQYSVAQRDGVPTDWHLMHLGSLASSGAALVMTEATAVSPEGRISPQDAGVWNDAQAAAWARIVGFVHERGAKAGIQLQHAGRKASTYAPWGFEGRHGTVPESDGGWVPLGPSAIAYPGYDAPAALDAAGLDKVVADFGAAARRATAAGFDVLELHAAHGYLLHQFLSPLSNQRDDEYGGSLENRARLLLRVIDAVTDAVADGPGAGPAIFVRFSATDWADGGWNESDTATVSRWAAQAGAHFFDVSTGGNVPASIPVGPGYQVRFAQYVRSLGEVPVGAVGIITSGAQAEQIVATGQADAVLIAREILRDPRTPQRWARELGVDDGALWQPQYERARPR</sequence>
<dbReference type="Pfam" id="PF00724">
    <property type="entry name" value="Oxidored_FMN"/>
    <property type="match status" value="1"/>
</dbReference>
<dbReference type="InterPro" id="IPR044152">
    <property type="entry name" value="YqjM-like"/>
</dbReference>
<dbReference type="PANTHER" id="PTHR43303">
    <property type="entry name" value="NADPH DEHYDROGENASE C23G7.10C-RELATED"/>
    <property type="match status" value="1"/>
</dbReference>
<evidence type="ECO:0000256" key="1">
    <source>
        <dbReference type="ARBA" id="ARBA00001917"/>
    </source>
</evidence>
<dbReference type="SUPFAM" id="SSF51395">
    <property type="entry name" value="FMN-linked oxidoreductases"/>
    <property type="match status" value="1"/>
</dbReference>
<evidence type="ECO:0000256" key="4">
    <source>
        <dbReference type="ARBA" id="ARBA00022857"/>
    </source>
</evidence>
<dbReference type="Gene3D" id="3.20.20.70">
    <property type="entry name" value="Aldolase class I"/>
    <property type="match status" value="1"/>
</dbReference>
<protein>
    <submittedName>
        <fullName evidence="7">NADH:flavin oxidoreductase/NADH oxidase</fullName>
    </submittedName>
</protein>
<organism evidence="7 8">
    <name type="scientific">Gryllotalpicola reticulitermitis</name>
    <dbReference type="NCBI Taxonomy" id="1184153"/>
    <lineage>
        <taxon>Bacteria</taxon>
        <taxon>Bacillati</taxon>
        <taxon>Actinomycetota</taxon>
        <taxon>Actinomycetes</taxon>
        <taxon>Micrococcales</taxon>
        <taxon>Microbacteriaceae</taxon>
        <taxon>Gryllotalpicola</taxon>
    </lineage>
</organism>
<evidence type="ECO:0000256" key="3">
    <source>
        <dbReference type="ARBA" id="ARBA00022643"/>
    </source>
</evidence>
<keyword evidence="3" id="KW-0288">FMN</keyword>
<evidence type="ECO:0000256" key="2">
    <source>
        <dbReference type="ARBA" id="ARBA00022630"/>
    </source>
</evidence>
<dbReference type="RefSeq" id="WP_390232287.1">
    <property type="nucleotide sequence ID" value="NZ_JBHSCN010000023.1"/>
</dbReference>
<dbReference type="InterPro" id="IPR001155">
    <property type="entry name" value="OxRdtase_FMN_N"/>
</dbReference>
<comment type="cofactor">
    <cofactor evidence="1">
        <name>FMN</name>
        <dbReference type="ChEBI" id="CHEBI:58210"/>
    </cofactor>
</comment>
<gene>
    <name evidence="7" type="ORF">ACFOYW_17985</name>
</gene>
<evidence type="ECO:0000256" key="5">
    <source>
        <dbReference type="ARBA" id="ARBA00023002"/>
    </source>
</evidence>
<keyword evidence="4" id="KW-0521">NADP</keyword>